<evidence type="ECO:0000256" key="3">
    <source>
        <dbReference type="ARBA" id="ARBA00022737"/>
    </source>
</evidence>
<feature type="domain" description="Roc" evidence="9">
    <location>
        <begin position="16"/>
        <end position="364"/>
    </location>
</feature>
<organism evidence="10 11">
    <name type="scientific">Mytilus edulis</name>
    <name type="common">Blue mussel</name>
    <dbReference type="NCBI Taxonomy" id="6550"/>
    <lineage>
        <taxon>Eukaryota</taxon>
        <taxon>Metazoa</taxon>
        <taxon>Spiralia</taxon>
        <taxon>Lophotrochozoa</taxon>
        <taxon>Mollusca</taxon>
        <taxon>Bivalvia</taxon>
        <taxon>Autobranchia</taxon>
        <taxon>Pteriomorphia</taxon>
        <taxon>Mytilida</taxon>
        <taxon>Mytiloidea</taxon>
        <taxon>Mytilidae</taxon>
        <taxon>Mytilinae</taxon>
        <taxon>Mytilus</taxon>
    </lineage>
</organism>
<name>A0A8S3T676_MYTED</name>
<evidence type="ECO:0000313" key="10">
    <source>
        <dbReference type="EMBL" id="CAG2226355.1"/>
    </source>
</evidence>
<gene>
    <name evidence="10" type="ORF">MEDL_39442</name>
</gene>
<dbReference type="InterPro" id="IPR027417">
    <property type="entry name" value="P-loop_NTPase"/>
</dbReference>
<dbReference type="PROSITE" id="PS51424">
    <property type="entry name" value="ROC"/>
    <property type="match status" value="1"/>
</dbReference>
<evidence type="ECO:0000256" key="1">
    <source>
        <dbReference type="ARBA" id="ARBA00012513"/>
    </source>
</evidence>
<evidence type="ECO:0000256" key="5">
    <source>
        <dbReference type="ARBA" id="ARBA00022777"/>
    </source>
</evidence>
<dbReference type="GO" id="GO:0005524">
    <property type="term" value="F:ATP binding"/>
    <property type="evidence" value="ECO:0007669"/>
    <property type="project" value="UniProtKB-KW"/>
</dbReference>
<evidence type="ECO:0000256" key="4">
    <source>
        <dbReference type="ARBA" id="ARBA00022741"/>
    </source>
</evidence>
<comment type="caution">
    <text evidence="10">The sequence shown here is derived from an EMBL/GenBank/DDBJ whole genome shotgun (WGS) entry which is preliminary data.</text>
</comment>
<dbReference type="GO" id="GO:0016301">
    <property type="term" value="F:kinase activity"/>
    <property type="evidence" value="ECO:0007669"/>
    <property type="project" value="UniProtKB-KW"/>
</dbReference>
<sequence>MEPWSIELYLKALKCGSEKRRDITLVIVGKKGAGKTSLVRRLFGEELTNLESTNGIEIHRRQCKIKSDQWTKKADKDSDINKRILESVVEQLYLNEKEQISSESSPGMLDRQNIYPNIAESLDEEEIVNERIEDKVDVIYERIADNNDVIYERIVDKDDVNNDRIESSRQEINISVPVLVQETDQPSNDIMQTSEQMASKELSAISNTDVVLKDEEDFTTLTLWDFAGDEEFYATHQTFLNQDAVYILVANLNDKDKDNANHEHVTFKFWMDTIHCYGCRVDTTEVGPINQATLLNPPVIFVGTHKDELQHENECSMQLECHMDTLCVDTRRHLRKCHLISNKSGGKSEFDKIRKDIFDLATNSITTEKEYPVKFIQLERLLHVEYTSGTRIFSFRKVQELASKISIPITDEEELNLFLRYQNEIGNLVFFRDIPEYIILDPLWLSDAFKCIVTATHFQKELPYFSEWKEVKKTGKISYQLIKEIFKTQEDSIKEHQDHVLAVMEKFDIIINPLGHPNKSSVSSDAESYYYIPCMMQVQKIEEIDKLFKVEDEYKSTCLCFIFNFLPPYLISHLIVSCLRKYSVASVQQQEGLFKDCCVFDVSDCRCIKLLLVKFGNMIELQIWQSNKDKPCQYNEIFNFIEGEINRILTTRYRMTTVSFDKKWKCSLTNYTCENSFEEFGKKKDGETFMCQEHAVNHKYKDDWFCETSKDSDRSSDEQRNFARLSMVVFEILGSVLYDRLDLDKNIGKILQTRVQYDITRLYRELRLLDKSTPSKGWGNGLTVEYVLSSDTCIGDDIERIRLIRNEIQHSGTFALDDARYHILITIIQDMLDRFDQRNNPAGDSYVNRLKEIRKMELKPKDLEDMIARFEKETSTPHQNFADKIEYHYHF</sequence>
<dbReference type="InterPro" id="IPR039788">
    <property type="entry name" value="NOL4/NOL4L"/>
</dbReference>
<dbReference type="InterPro" id="IPR020859">
    <property type="entry name" value="ROC"/>
</dbReference>
<dbReference type="EMBL" id="CAJPWZ010001894">
    <property type="protein sequence ID" value="CAG2226355.1"/>
    <property type="molecule type" value="Genomic_DNA"/>
</dbReference>
<evidence type="ECO:0000256" key="2">
    <source>
        <dbReference type="ARBA" id="ARBA00022679"/>
    </source>
</evidence>
<proteinExistence type="predicted"/>
<accession>A0A8S3T676</accession>
<dbReference type="EC" id="2.7.11.1" evidence="1"/>
<evidence type="ECO:0000256" key="7">
    <source>
        <dbReference type="ARBA" id="ARBA00047899"/>
    </source>
</evidence>
<comment type="catalytic activity">
    <reaction evidence="7">
        <text>L-threonyl-[protein] + ATP = O-phospho-L-threonyl-[protein] + ADP + H(+)</text>
        <dbReference type="Rhea" id="RHEA:46608"/>
        <dbReference type="Rhea" id="RHEA-COMP:11060"/>
        <dbReference type="Rhea" id="RHEA-COMP:11605"/>
        <dbReference type="ChEBI" id="CHEBI:15378"/>
        <dbReference type="ChEBI" id="CHEBI:30013"/>
        <dbReference type="ChEBI" id="CHEBI:30616"/>
        <dbReference type="ChEBI" id="CHEBI:61977"/>
        <dbReference type="ChEBI" id="CHEBI:456216"/>
        <dbReference type="EC" id="2.7.11.1"/>
    </reaction>
</comment>
<keyword evidence="3" id="KW-0677">Repeat</keyword>
<dbReference type="OrthoDB" id="5962960at2759"/>
<reference evidence="10" key="1">
    <citation type="submission" date="2021-03" db="EMBL/GenBank/DDBJ databases">
        <authorList>
            <person name="Bekaert M."/>
        </authorList>
    </citation>
    <scope>NUCLEOTIDE SEQUENCE</scope>
</reference>
<keyword evidence="11" id="KW-1185">Reference proteome</keyword>
<keyword evidence="5" id="KW-0418">Kinase</keyword>
<evidence type="ECO:0000259" key="9">
    <source>
        <dbReference type="PROSITE" id="PS51424"/>
    </source>
</evidence>
<dbReference type="PANTHER" id="PTHR12449:SF18">
    <property type="entry name" value="DEATH DOMAIN-CONTAINING PROTEIN"/>
    <property type="match status" value="1"/>
</dbReference>
<comment type="catalytic activity">
    <reaction evidence="8">
        <text>L-seryl-[protein] + ATP = O-phospho-L-seryl-[protein] + ADP + H(+)</text>
        <dbReference type="Rhea" id="RHEA:17989"/>
        <dbReference type="Rhea" id="RHEA-COMP:9863"/>
        <dbReference type="Rhea" id="RHEA-COMP:11604"/>
        <dbReference type="ChEBI" id="CHEBI:15378"/>
        <dbReference type="ChEBI" id="CHEBI:29999"/>
        <dbReference type="ChEBI" id="CHEBI:30616"/>
        <dbReference type="ChEBI" id="CHEBI:83421"/>
        <dbReference type="ChEBI" id="CHEBI:456216"/>
        <dbReference type="EC" id="2.7.11.1"/>
    </reaction>
</comment>
<evidence type="ECO:0000313" key="11">
    <source>
        <dbReference type="Proteomes" id="UP000683360"/>
    </source>
</evidence>
<dbReference type="PANTHER" id="PTHR12449">
    <property type="entry name" value="DEATH DOMAIN-CONTAINING PROTEIN"/>
    <property type="match status" value="1"/>
</dbReference>
<keyword evidence="2" id="KW-0808">Transferase</keyword>
<dbReference type="Pfam" id="PF08477">
    <property type="entry name" value="Roc"/>
    <property type="match status" value="1"/>
</dbReference>
<dbReference type="Gene3D" id="3.40.50.300">
    <property type="entry name" value="P-loop containing nucleotide triphosphate hydrolases"/>
    <property type="match status" value="2"/>
</dbReference>
<protein>
    <recommendedName>
        <fullName evidence="1">non-specific serine/threonine protein kinase</fullName>
        <ecNumber evidence="1">2.7.11.1</ecNumber>
    </recommendedName>
</protein>
<dbReference type="Proteomes" id="UP000683360">
    <property type="component" value="Unassembled WGS sequence"/>
</dbReference>
<dbReference type="CDD" id="cd00882">
    <property type="entry name" value="Ras_like_GTPase"/>
    <property type="match status" value="1"/>
</dbReference>
<dbReference type="AlphaFoldDB" id="A0A8S3T676"/>
<keyword evidence="6" id="KW-0067">ATP-binding</keyword>
<evidence type="ECO:0000256" key="8">
    <source>
        <dbReference type="ARBA" id="ARBA00048679"/>
    </source>
</evidence>
<dbReference type="SUPFAM" id="SSF52540">
    <property type="entry name" value="P-loop containing nucleoside triphosphate hydrolases"/>
    <property type="match status" value="1"/>
</dbReference>
<dbReference type="Pfam" id="PF16095">
    <property type="entry name" value="COR-A"/>
    <property type="match status" value="1"/>
</dbReference>
<dbReference type="InterPro" id="IPR032171">
    <property type="entry name" value="COR-A"/>
</dbReference>
<evidence type="ECO:0000256" key="6">
    <source>
        <dbReference type="ARBA" id="ARBA00022840"/>
    </source>
</evidence>
<keyword evidence="4" id="KW-0547">Nucleotide-binding</keyword>